<reference evidence="1" key="1">
    <citation type="journal article" date="2015" name="Nature">
        <title>Complex archaea that bridge the gap between prokaryotes and eukaryotes.</title>
        <authorList>
            <person name="Spang A."/>
            <person name="Saw J.H."/>
            <person name="Jorgensen S.L."/>
            <person name="Zaremba-Niedzwiedzka K."/>
            <person name="Martijn J."/>
            <person name="Lind A.E."/>
            <person name="van Eijk R."/>
            <person name="Schleper C."/>
            <person name="Guy L."/>
            <person name="Ettema T.J."/>
        </authorList>
    </citation>
    <scope>NUCLEOTIDE SEQUENCE</scope>
</reference>
<dbReference type="EMBL" id="LAZR01062803">
    <property type="protein sequence ID" value="KKK60766.1"/>
    <property type="molecule type" value="Genomic_DNA"/>
</dbReference>
<dbReference type="AlphaFoldDB" id="A0A0F8ZLF1"/>
<comment type="caution">
    <text evidence="1">The sequence shown here is derived from an EMBL/GenBank/DDBJ whole genome shotgun (WGS) entry which is preliminary data.</text>
</comment>
<name>A0A0F8ZLF1_9ZZZZ</name>
<accession>A0A0F8ZLF1</accession>
<organism evidence="1">
    <name type="scientific">marine sediment metagenome</name>
    <dbReference type="NCBI Taxonomy" id="412755"/>
    <lineage>
        <taxon>unclassified sequences</taxon>
        <taxon>metagenomes</taxon>
        <taxon>ecological metagenomes</taxon>
    </lineage>
</organism>
<protein>
    <submittedName>
        <fullName evidence="1">Uncharacterized protein</fullName>
    </submittedName>
</protein>
<sequence>ILQAAKVEGMTPAALALLINLVKHGARVGREIAVAN</sequence>
<gene>
    <name evidence="1" type="ORF">LCGC14_3021060</name>
</gene>
<evidence type="ECO:0000313" key="1">
    <source>
        <dbReference type="EMBL" id="KKK60766.1"/>
    </source>
</evidence>
<proteinExistence type="predicted"/>
<feature type="non-terminal residue" evidence="1">
    <location>
        <position position="1"/>
    </location>
</feature>